<sequence>MSNGNDSRFENVYSKKVKAGSRRTYFFDVRKTRGEDFYITLTESTKKHNSDTYERHKIFLYKEDFNRFLTSLQEVVEHVKVDLMPNYDYEEFDRKQAEWEANSQNNPPEHNEPTDGEEIAW</sequence>
<dbReference type="AlphaFoldDB" id="A0A9D7T167"/>
<evidence type="ECO:0000256" key="1">
    <source>
        <dbReference type="ARBA" id="ARBA00009251"/>
    </source>
</evidence>
<organism evidence="4 5">
    <name type="scientific">Candidatus Opimibacter skivensis</name>
    <dbReference type="NCBI Taxonomy" id="2982028"/>
    <lineage>
        <taxon>Bacteria</taxon>
        <taxon>Pseudomonadati</taxon>
        <taxon>Bacteroidota</taxon>
        <taxon>Saprospiria</taxon>
        <taxon>Saprospirales</taxon>
        <taxon>Saprospiraceae</taxon>
        <taxon>Candidatus Opimibacter</taxon>
    </lineage>
</organism>
<name>A0A9D7T167_9BACT</name>
<evidence type="ECO:0000313" key="5">
    <source>
        <dbReference type="Proteomes" id="UP000808337"/>
    </source>
</evidence>
<proteinExistence type="inferred from homology"/>
<dbReference type="EMBL" id="JADKGY010000029">
    <property type="protein sequence ID" value="MBK9984439.1"/>
    <property type="molecule type" value="Genomic_DNA"/>
</dbReference>
<keyword evidence="2" id="KW-0238">DNA-binding</keyword>
<dbReference type="Pfam" id="PF11680">
    <property type="entry name" value="DUF3276"/>
    <property type="match status" value="1"/>
</dbReference>
<protein>
    <submittedName>
        <fullName evidence="4">DUF3276 family protein</fullName>
    </submittedName>
</protein>
<evidence type="ECO:0000256" key="2">
    <source>
        <dbReference type="ARBA" id="ARBA00023125"/>
    </source>
</evidence>
<dbReference type="InterPro" id="IPR006628">
    <property type="entry name" value="PUR-bd_fam"/>
</dbReference>
<feature type="region of interest" description="Disordered" evidence="3">
    <location>
        <begin position="97"/>
        <end position="121"/>
    </location>
</feature>
<dbReference type="Gene3D" id="3.10.450.700">
    <property type="match status" value="1"/>
</dbReference>
<evidence type="ECO:0000256" key="3">
    <source>
        <dbReference type="SAM" id="MobiDB-lite"/>
    </source>
</evidence>
<comment type="similarity">
    <text evidence="1">Belongs to the PUR DNA-binding protein family.</text>
</comment>
<dbReference type="GO" id="GO:0032422">
    <property type="term" value="F:purine-rich negative regulatory element binding"/>
    <property type="evidence" value="ECO:0007669"/>
    <property type="project" value="InterPro"/>
</dbReference>
<accession>A0A9D7T167</accession>
<comment type="caution">
    <text evidence="4">The sequence shown here is derived from an EMBL/GenBank/DDBJ whole genome shotgun (WGS) entry which is preliminary data.</text>
</comment>
<dbReference type="Proteomes" id="UP000808337">
    <property type="component" value="Unassembled WGS sequence"/>
</dbReference>
<reference evidence="4 5" key="1">
    <citation type="submission" date="2020-10" db="EMBL/GenBank/DDBJ databases">
        <title>Connecting structure to function with the recovery of over 1000 high-quality activated sludge metagenome-assembled genomes encoding full-length rRNA genes using long-read sequencing.</title>
        <authorList>
            <person name="Singleton C.M."/>
            <person name="Petriglieri F."/>
            <person name="Kristensen J.M."/>
            <person name="Kirkegaard R.H."/>
            <person name="Michaelsen T.Y."/>
            <person name="Andersen M.H."/>
            <person name="Karst S.M."/>
            <person name="Dueholm M.S."/>
            <person name="Nielsen P.H."/>
            <person name="Albertsen M."/>
        </authorList>
    </citation>
    <scope>NUCLEOTIDE SEQUENCE [LARGE SCALE GENOMIC DNA]</scope>
    <source>
        <strain evidence="4">Ribe_18-Q3-R11-54_MAXAC.273</strain>
    </source>
</reference>
<gene>
    <name evidence="4" type="ORF">IPP15_19070</name>
</gene>
<evidence type="ECO:0000313" key="4">
    <source>
        <dbReference type="EMBL" id="MBK9984439.1"/>
    </source>
</evidence>
<dbReference type="GO" id="GO:0000977">
    <property type="term" value="F:RNA polymerase II transcription regulatory region sequence-specific DNA binding"/>
    <property type="evidence" value="ECO:0007669"/>
    <property type="project" value="InterPro"/>
</dbReference>